<dbReference type="Pfam" id="PF11807">
    <property type="entry name" value="UstYa"/>
    <property type="match status" value="1"/>
</dbReference>
<dbReference type="GO" id="GO:0043386">
    <property type="term" value="P:mycotoxin biosynthetic process"/>
    <property type="evidence" value="ECO:0007669"/>
    <property type="project" value="InterPro"/>
</dbReference>
<dbReference type="InterPro" id="IPR021765">
    <property type="entry name" value="UstYa-like"/>
</dbReference>
<dbReference type="PANTHER" id="PTHR33365:SF7">
    <property type="entry name" value="TAT PATHWAY SIGNAL SEQUENCE"/>
    <property type="match status" value="1"/>
</dbReference>
<comment type="similarity">
    <text evidence="1">Belongs to the ustYa family.</text>
</comment>
<evidence type="ECO:0000313" key="4">
    <source>
        <dbReference type="EMBL" id="OCL09095.1"/>
    </source>
</evidence>
<reference evidence="4 5" key="1">
    <citation type="journal article" date="2016" name="Nat. Commun.">
        <title>Ectomycorrhizal ecology is imprinted in the genome of the dominant symbiotic fungus Cenococcum geophilum.</title>
        <authorList>
            <consortium name="DOE Joint Genome Institute"/>
            <person name="Peter M."/>
            <person name="Kohler A."/>
            <person name="Ohm R.A."/>
            <person name="Kuo A."/>
            <person name="Krutzmann J."/>
            <person name="Morin E."/>
            <person name="Arend M."/>
            <person name="Barry K.W."/>
            <person name="Binder M."/>
            <person name="Choi C."/>
            <person name="Clum A."/>
            <person name="Copeland A."/>
            <person name="Grisel N."/>
            <person name="Haridas S."/>
            <person name="Kipfer T."/>
            <person name="LaButti K."/>
            <person name="Lindquist E."/>
            <person name="Lipzen A."/>
            <person name="Maire R."/>
            <person name="Meier B."/>
            <person name="Mihaltcheva S."/>
            <person name="Molinier V."/>
            <person name="Murat C."/>
            <person name="Poggeler S."/>
            <person name="Quandt C.A."/>
            <person name="Sperisen C."/>
            <person name="Tritt A."/>
            <person name="Tisserant E."/>
            <person name="Crous P.W."/>
            <person name="Henrissat B."/>
            <person name="Nehls U."/>
            <person name="Egli S."/>
            <person name="Spatafora J.W."/>
            <person name="Grigoriev I.V."/>
            <person name="Martin F.M."/>
        </authorList>
    </citation>
    <scope>NUCLEOTIDE SEQUENCE [LARGE SCALE GENOMIC DNA]</scope>
    <source>
        <strain evidence="4 5">CBS 207.34</strain>
    </source>
</reference>
<evidence type="ECO:0000256" key="1">
    <source>
        <dbReference type="ARBA" id="ARBA00035112"/>
    </source>
</evidence>
<dbReference type="OrthoDB" id="3687641at2759"/>
<gene>
    <name evidence="4" type="ORF">AOQ84DRAFT_388408</name>
</gene>
<evidence type="ECO:0000313" key="5">
    <source>
        <dbReference type="Proteomes" id="UP000250140"/>
    </source>
</evidence>
<evidence type="ECO:0008006" key="6">
    <source>
        <dbReference type="Google" id="ProtNLM"/>
    </source>
</evidence>
<proteinExistence type="inferred from homology"/>
<feature type="transmembrane region" description="Helical" evidence="3">
    <location>
        <begin position="42"/>
        <end position="64"/>
    </location>
</feature>
<protein>
    <recommendedName>
        <fullName evidence="6">Cyclochlorotine biosynthesis protein O</fullName>
    </recommendedName>
</protein>
<feature type="region of interest" description="Disordered" evidence="2">
    <location>
        <begin position="1"/>
        <end position="29"/>
    </location>
</feature>
<keyword evidence="3" id="KW-0472">Membrane</keyword>
<dbReference type="EMBL" id="KV749513">
    <property type="protein sequence ID" value="OCL09095.1"/>
    <property type="molecule type" value="Genomic_DNA"/>
</dbReference>
<keyword evidence="5" id="KW-1185">Reference proteome</keyword>
<evidence type="ECO:0000256" key="2">
    <source>
        <dbReference type="SAM" id="MobiDB-lite"/>
    </source>
</evidence>
<dbReference type="AlphaFoldDB" id="A0A8E2JTH4"/>
<name>A0A8E2JTH4_9PEZI</name>
<dbReference type="PANTHER" id="PTHR33365">
    <property type="entry name" value="YALI0B05434P"/>
    <property type="match status" value="1"/>
</dbReference>
<organism evidence="4 5">
    <name type="scientific">Glonium stellatum</name>
    <dbReference type="NCBI Taxonomy" id="574774"/>
    <lineage>
        <taxon>Eukaryota</taxon>
        <taxon>Fungi</taxon>
        <taxon>Dikarya</taxon>
        <taxon>Ascomycota</taxon>
        <taxon>Pezizomycotina</taxon>
        <taxon>Dothideomycetes</taxon>
        <taxon>Pleosporomycetidae</taxon>
        <taxon>Gloniales</taxon>
        <taxon>Gloniaceae</taxon>
        <taxon>Glonium</taxon>
    </lineage>
</organism>
<sequence>MDSPKLEAEPFLGSDLEKSGKSHYTPSHHTFTQTSHITRRSIAIHTAIALCYTALITALALIWANSKKCQNPEPLLYSPARPAITHEVRDLTSGVLSGNPYVGAARPELDKAWDDLLQNSYIHVSTPEYTRLALNRSTLELADGSGHVLSLGIYHSLHCLKQVHKWIHREEYDERLSDAQFEERRWHIEHCIEHLRQATLCAGDTTPITFDWLEVEVGRPLPHPVALYRSECVAWEPLDAWAAARRVDLFRLDTIRGMPGRGW</sequence>
<evidence type="ECO:0000256" key="3">
    <source>
        <dbReference type="SAM" id="Phobius"/>
    </source>
</evidence>
<keyword evidence="3" id="KW-0812">Transmembrane</keyword>
<accession>A0A8E2JTH4</accession>
<keyword evidence="3" id="KW-1133">Transmembrane helix</keyword>
<dbReference type="Proteomes" id="UP000250140">
    <property type="component" value="Unassembled WGS sequence"/>
</dbReference>